<feature type="transmembrane region" description="Helical" evidence="1">
    <location>
        <begin position="308"/>
        <end position="328"/>
    </location>
</feature>
<gene>
    <name evidence="2" type="ORF">FHS29_000864</name>
</gene>
<keyword evidence="1" id="KW-1133">Transmembrane helix</keyword>
<feature type="transmembrane region" description="Helical" evidence="1">
    <location>
        <begin position="145"/>
        <end position="165"/>
    </location>
</feature>
<dbReference type="Pfam" id="PF06772">
    <property type="entry name" value="LtrA"/>
    <property type="match status" value="1"/>
</dbReference>
<evidence type="ECO:0000313" key="2">
    <source>
        <dbReference type="EMBL" id="MBB5954294.1"/>
    </source>
</evidence>
<dbReference type="PANTHER" id="PTHR36840">
    <property type="entry name" value="BLL5714 PROTEIN"/>
    <property type="match status" value="1"/>
</dbReference>
<organism evidence="2 3">
    <name type="scientific">Saccharothrix tamanrassetensis</name>
    <dbReference type="NCBI Taxonomy" id="1051531"/>
    <lineage>
        <taxon>Bacteria</taxon>
        <taxon>Bacillati</taxon>
        <taxon>Actinomycetota</taxon>
        <taxon>Actinomycetes</taxon>
        <taxon>Pseudonocardiales</taxon>
        <taxon>Pseudonocardiaceae</taxon>
        <taxon>Saccharothrix</taxon>
    </lineage>
</organism>
<sequence length="383" mass="41671">MTRAWYRPMTARRSDEEHRVATPLELLFDLSFVVAVASAAANLHHALAEDHLGAGVAGYLSVFFAIWWAWLNFTWFASAYDTDDVPYRLTTLVQIAGVLVVAAGVPRAFDRSDFTVITIGYVIMRLAMVAQWLRAAGTDPERRACAHRYALGITVVQAGWVARLWLPDSAFWVGFLVMVAAELAVPVWAERAGRTTWHPHHVAERYGLFTLIVLGESILAATGAVSSALDAGHSAAALISLAVAGLVIVFTMWWLYFDHPAQELLTTLRFALTWGYGHFLVFASVAAVGAGLEVAVDYDLHTAHLSRLAAGMATTVPVAVFLVVVWYLQVYPRRRGLTTWAFPVAALLTLLASFSPAPIHVAALVLAALVASVVVTARRPIAP</sequence>
<feature type="transmembrane region" description="Helical" evidence="1">
    <location>
        <begin position="360"/>
        <end position="377"/>
    </location>
</feature>
<keyword evidence="3" id="KW-1185">Reference proteome</keyword>
<dbReference type="Proteomes" id="UP000547510">
    <property type="component" value="Unassembled WGS sequence"/>
</dbReference>
<evidence type="ECO:0000256" key="1">
    <source>
        <dbReference type="SAM" id="Phobius"/>
    </source>
</evidence>
<keyword evidence="1" id="KW-0812">Transmembrane</keyword>
<feature type="transmembrane region" description="Helical" evidence="1">
    <location>
        <begin position="268"/>
        <end position="288"/>
    </location>
</feature>
<accession>A0A841CD54</accession>
<reference evidence="2 3" key="1">
    <citation type="submission" date="2020-08" db="EMBL/GenBank/DDBJ databases">
        <title>Genomic Encyclopedia of Type Strains, Phase III (KMG-III): the genomes of soil and plant-associated and newly described type strains.</title>
        <authorList>
            <person name="Whitman W."/>
        </authorList>
    </citation>
    <scope>NUCLEOTIDE SEQUENCE [LARGE SCALE GENOMIC DNA]</scope>
    <source>
        <strain evidence="2 3">CECT 8640</strain>
    </source>
</reference>
<feature type="transmembrane region" description="Helical" evidence="1">
    <location>
        <begin position="56"/>
        <end position="77"/>
    </location>
</feature>
<feature type="transmembrane region" description="Helical" evidence="1">
    <location>
        <begin position="171"/>
        <end position="188"/>
    </location>
</feature>
<feature type="transmembrane region" description="Helical" evidence="1">
    <location>
        <begin position="89"/>
        <end position="108"/>
    </location>
</feature>
<keyword evidence="1" id="KW-0472">Membrane</keyword>
<feature type="transmembrane region" description="Helical" evidence="1">
    <location>
        <begin position="114"/>
        <end position="133"/>
    </location>
</feature>
<dbReference type="AlphaFoldDB" id="A0A841CD54"/>
<feature type="transmembrane region" description="Helical" evidence="1">
    <location>
        <begin position="20"/>
        <end position="44"/>
    </location>
</feature>
<dbReference type="PANTHER" id="PTHR36840:SF1">
    <property type="entry name" value="BLL5714 PROTEIN"/>
    <property type="match status" value="1"/>
</dbReference>
<feature type="transmembrane region" description="Helical" evidence="1">
    <location>
        <begin position="235"/>
        <end position="256"/>
    </location>
</feature>
<evidence type="ECO:0000313" key="3">
    <source>
        <dbReference type="Proteomes" id="UP000547510"/>
    </source>
</evidence>
<protein>
    <submittedName>
        <fullName evidence="2">Low temperature requirement protein LtrA</fullName>
    </submittedName>
</protein>
<comment type="caution">
    <text evidence="2">The sequence shown here is derived from an EMBL/GenBank/DDBJ whole genome shotgun (WGS) entry which is preliminary data.</text>
</comment>
<dbReference type="InterPro" id="IPR010640">
    <property type="entry name" value="Low_temperature_requirement_A"/>
</dbReference>
<proteinExistence type="predicted"/>
<dbReference type="RefSeq" id="WP_184688361.1">
    <property type="nucleotide sequence ID" value="NZ_JACHJN010000001.1"/>
</dbReference>
<feature type="transmembrane region" description="Helical" evidence="1">
    <location>
        <begin position="208"/>
        <end position="229"/>
    </location>
</feature>
<dbReference type="EMBL" id="JACHJN010000001">
    <property type="protein sequence ID" value="MBB5954294.1"/>
    <property type="molecule type" value="Genomic_DNA"/>
</dbReference>
<feature type="transmembrane region" description="Helical" evidence="1">
    <location>
        <begin position="337"/>
        <end position="354"/>
    </location>
</feature>
<name>A0A841CD54_9PSEU</name>